<organism evidence="1 2">
    <name type="scientific">Kocuria atrinae</name>
    <dbReference type="NCBI Taxonomy" id="592377"/>
    <lineage>
        <taxon>Bacteria</taxon>
        <taxon>Bacillati</taxon>
        <taxon>Actinomycetota</taxon>
        <taxon>Actinomycetes</taxon>
        <taxon>Micrococcales</taxon>
        <taxon>Micrococcaceae</taxon>
        <taxon>Kocuria</taxon>
    </lineage>
</organism>
<sequence>MSASWPSSIRTTPTAHAEAKLRLAVSKSIAVKLTGTVTGYCWTQTRYERTAGCCRKLTSGAAAVQTWTEA</sequence>
<gene>
    <name evidence="1" type="ORF">GCM10009824_02340</name>
</gene>
<evidence type="ECO:0000313" key="1">
    <source>
        <dbReference type="EMBL" id="GAA2108834.1"/>
    </source>
</evidence>
<dbReference type="Proteomes" id="UP001500166">
    <property type="component" value="Unassembled WGS sequence"/>
</dbReference>
<protein>
    <submittedName>
        <fullName evidence="1">Uncharacterized protein</fullName>
    </submittedName>
</protein>
<reference evidence="1 2" key="1">
    <citation type="journal article" date="2019" name="Int. J. Syst. Evol. Microbiol.">
        <title>The Global Catalogue of Microorganisms (GCM) 10K type strain sequencing project: providing services to taxonomists for standard genome sequencing and annotation.</title>
        <authorList>
            <consortium name="The Broad Institute Genomics Platform"/>
            <consortium name="The Broad Institute Genome Sequencing Center for Infectious Disease"/>
            <person name="Wu L."/>
            <person name="Ma J."/>
        </authorList>
    </citation>
    <scope>NUCLEOTIDE SEQUENCE [LARGE SCALE GENOMIC DNA]</scope>
    <source>
        <strain evidence="1 2">JCM 15914</strain>
    </source>
</reference>
<name>A0ABN2XE39_9MICC</name>
<accession>A0ABN2XE39</accession>
<comment type="caution">
    <text evidence="1">The sequence shown here is derived from an EMBL/GenBank/DDBJ whole genome shotgun (WGS) entry which is preliminary data.</text>
</comment>
<proteinExistence type="predicted"/>
<dbReference type="EMBL" id="BAAAQA010000002">
    <property type="protein sequence ID" value="GAA2108834.1"/>
    <property type="molecule type" value="Genomic_DNA"/>
</dbReference>
<keyword evidence="2" id="KW-1185">Reference proteome</keyword>
<evidence type="ECO:0000313" key="2">
    <source>
        <dbReference type="Proteomes" id="UP001500166"/>
    </source>
</evidence>